<keyword evidence="1" id="KW-0812">Transmembrane</keyword>
<dbReference type="EMBL" id="JH992995">
    <property type="protein sequence ID" value="EKX46310.1"/>
    <property type="molecule type" value="Genomic_DNA"/>
</dbReference>
<dbReference type="KEGG" id="gtt:GUITHDRAFT_152460"/>
<dbReference type="PaxDb" id="55529-EKX46310"/>
<reference evidence="4" key="2">
    <citation type="submission" date="2012-11" db="EMBL/GenBank/DDBJ databases">
        <authorList>
            <person name="Kuo A."/>
            <person name="Curtis B.A."/>
            <person name="Tanifuji G."/>
            <person name="Burki F."/>
            <person name="Gruber A."/>
            <person name="Irimia M."/>
            <person name="Maruyama S."/>
            <person name="Arias M.C."/>
            <person name="Ball S.G."/>
            <person name="Gile G.H."/>
            <person name="Hirakawa Y."/>
            <person name="Hopkins J.F."/>
            <person name="Rensing S.A."/>
            <person name="Schmutz J."/>
            <person name="Symeonidi A."/>
            <person name="Elias M."/>
            <person name="Eveleigh R.J."/>
            <person name="Herman E.K."/>
            <person name="Klute M.J."/>
            <person name="Nakayama T."/>
            <person name="Obornik M."/>
            <person name="Reyes-Prieto A."/>
            <person name="Armbrust E.V."/>
            <person name="Aves S.J."/>
            <person name="Beiko R.G."/>
            <person name="Coutinho P."/>
            <person name="Dacks J.B."/>
            <person name="Durnford D.G."/>
            <person name="Fast N.M."/>
            <person name="Green B.R."/>
            <person name="Grisdale C."/>
            <person name="Hempe F."/>
            <person name="Henrissat B."/>
            <person name="Hoppner M.P."/>
            <person name="Ishida K.-I."/>
            <person name="Kim E."/>
            <person name="Koreny L."/>
            <person name="Kroth P.G."/>
            <person name="Liu Y."/>
            <person name="Malik S.-B."/>
            <person name="Maier U.G."/>
            <person name="McRose D."/>
            <person name="Mock T."/>
            <person name="Neilson J.A."/>
            <person name="Onodera N.T."/>
            <person name="Poole A.M."/>
            <person name="Pritham E.J."/>
            <person name="Richards T.A."/>
            <person name="Rocap G."/>
            <person name="Roy S.W."/>
            <person name="Sarai C."/>
            <person name="Schaack S."/>
            <person name="Shirato S."/>
            <person name="Slamovits C.H."/>
            <person name="Spencer D.F."/>
            <person name="Suzuki S."/>
            <person name="Worden A.Z."/>
            <person name="Zauner S."/>
            <person name="Barry K."/>
            <person name="Bell C."/>
            <person name="Bharti A.K."/>
            <person name="Crow J.A."/>
            <person name="Grimwood J."/>
            <person name="Kramer R."/>
            <person name="Lindquist E."/>
            <person name="Lucas S."/>
            <person name="Salamov A."/>
            <person name="McFadden G.I."/>
            <person name="Lane C.E."/>
            <person name="Keeling P.J."/>
            <person name="Gray M.W."/>
            <person name="Grigoriev I.V."/>
            <person name="Archibald J.M."/>
        </authorList>
    </citation>
    <scope>NUCLEOTIDE SEQUENCE</scope>
    <source>
        <strain evidence="4">CCMP2712</strain>
    </source>
</reference>
<keyword evidence="1" id="KW-0472">Membrane</keyword>
<accession>L1JDZ6</accession>
<keyword evidence="4" id="KW-1185">Reference proteome</keyword>
<evidence type="ECO:0000313" key="3">
    <source>
        <dbReference type="EnsemblProtists" id="EKX46310"/>
    </source>
</evidence>
<reference evidence="2 4" key="1">
    <citation type="journal article" date="2012" name="Nature">
        <title>Algal genomes reveal evolutionary mosaicism and the fate of nucleomorphs.</title>
        <authorList>
            <consortium name="DOE Joint Genome Institute"/>
            <person name="Curtis B.A."/>
            <person name="Tanifuji G."/>
            <person name="Burki F."/>
            <person name="Gruber A."/>
            <person name="Irimia M."/>
            <person name="Maruyama S."/>
            <person name="Arias M.C."/>
            <person name="Ball S.G."/>
            <person name="Gile G.H."/>
            <person name="Hirakawa Y."/>
            <person name="Hopkins J.F."/>
            <person name="Kuo A."/>
            <person name="Rensing S.A."/>
            <person name="Schmutz J."/>
            <person name="Symeonidi A."/>
            <person name="Elias M."/>
            <person name="Eveleigh R.J."/>
            <person name="Herman E.K."/>
            <person name="Klute M.J."/>
            <person name="Nakayama T."/>
            <person name="Obornik M."/>
            <person name="Reyes-Prieto A."/>
            <person name="Armbrust E.V."/>
            <person name="Aves S.J."/>
            <person name="Beiko R.G."/>
            <person name="Coutinho P."/>
            <person name="Dacks J.B."/>
            <person name="Durnford D.G."/>
            <person name="Fast N.M."/>
            <person name="Green B.R."/>
            <person name="Grisdale C.J."/>
            <person name="Hempel F."/>
            <person name="Henrissat B."/>
            <person name="Hoppner M.P."/>
            <person name="Ishida K."/>
            <person name="Kim E."/>
            <person name="Koreny L."/>
            <person name="Kroth P.G."/>
            <person name="Liu Y."/>
            <person name="Malik S.B."/>
            <person name="Maier U.G."/>
            <person name="McRose D."/>
            <person name="Mock T."/>
            <person name="Neilson J.A."/>
            <person name="Onodera N.T."/>
            <person name="Poole A.M."/>
            <person name="Pritham E.J."/>
            <person name="Richards T.A."/>
            <person name="Rocap G."/>
            <person name="Roy S.W."/>
            <person name="Sarai C."/>
            <person name="Schaack S."/>
            <person name="Shirato S."/>
            <person name="Slamovits C.H."/>
            <person name="Spencer D.F."/>
            <person name="Suzuki S."/>
            <person name="Worden A.Z."/>
            <person name="Zauner S."/>
            <person name="Barry K."/>
            <person name="Bell C."/>
            <person name="Bharti A.K."/>
            <person name="Crow J.A."/>
            <person name="Grimwood J."/>
            <person name="Kramer R."/>
            <person name="Lindquist E."/>
            <person name="Lucas S."/>
            <person name="Salamov A."/>
            <person name="McFadden G.I."/>
            <person name="Lane C.E."/>
            <person name="Keeling P.J."/>
            <person name="Gray M.W."/>
            <person name="Grigoriev I.V."/>
            <person name="Archibald J.M."/>
        </authorList>
    </citation>
    <scope>NUCLEOTIDE SEQUENCE</scope>
    <source>
        <strain evidence="2 4">CCMP2712</strain>
    </source>
</reference>
<gene>
    <name evidence="2" type="ORF">GUITHDRAFT_152460</name>
</gene>
<feature type="transmembrane region" description="Helical" evidence="1">
    <location>
        <begin position="59"/>
        <end position="80"/>
    </location>
</feature>
<name>L1JDZ6_GUITC</name>
<organism evidence="2">
    <name type="scientific">Guillardia theta (strain CCMP2712)</name>
    <name type="common">Cryptophyte</name>
    <dbReference type="NCBI Taxonomy" id="905079"/>
    <lineage>
        <taxon>Eukaryota</taxon>
        <taxon>Cryptophyceae</taxon>
        <taxon>Pyrenomonadales</taxon>
        <taxon>Geminigeraceae</taxon>
        <taxon>Guillardia</taxon>
    </lineage>
</organism>
<dbReference type="GeneID" id="17302912"/>
<reference evidence="3" key="3">
    <citation type="submission" date="2016-03" db="UniProtKB">
        <authorList>
            <consortium name="EnsemblProtists"/>
        </authorList>
    </citation>
    <scope>IDENTIFICATION</scope>
</reference>
<dbReference type="HOGENOM" id="CLU_995518_0_0_1"/>
<dbReference type="AlphaFoldDB" id="L1JDZ6"/>
<keyword evidence="1" id="KW-1133">Transmembrane helix</keyword>
<proteinExistence type="predicted"/>
<dbReference type="RefSeq" id="XP_005833290.1">
    <property type="nucleotide sequence ID" value="XM_005833233.1"/>
</dbReference>
<feature type="transmembrane region" description="Helical" evidence="1">
    <location>
        <begin position="92"/>
        <end position="110"/>
    </location>
</feature>
<feature type="transmembrane region" description="Helical" evidence="1">
    <location>
        <begin position="12"/>
        <end position="39"/>
    </location>
</feature>
<protein>
    <submittedName>
        <fullName evidence="2 3">Uncharacterized protein</fullName>
    </submittedName>
</protein>
<evidence type="ECO:0000256" key="1">
    <source>
        <dbReference type="SAM" id="Phobius"/>
    </source>
</evidence>
<dbReference type="Proteomes" id="UP000011087">
    <property type="component" value="Unassembled WGS sequence"/>
</dbReference>
<evidence type="ECO:0000313" key="2">
    <source>
        <dbReference type="EMBL" id="EKX46310.1"/>
    </source>
</evidence>
<dbReference type="EnsemblProtists" id="EKX46310">
    <property type="protein sequence ID" value="EKX46310"/>
    <property type="gene ID" value="GUITHDRAFT_152460"/>
</dbReference>
<evidence type="ECO:0000313" key="4">
    <source>
        <dbReference type="Proteomes" id="UP000011087"/>
    </source>
</evidence>
<sequence length="280" mass="30787">MSVAISGWKVALARLLDSVSFSVTMLLLILGDLAVGLSLSPDINPDPSLNDCLGRDSPIAGIITLFVLSAFVFEFLGQTVIKREWMFVPVEVWTYFDILVVVVSVGVALYKFQFDYSLSATDPTTDTFVPPIVSSPNATICEQSIGKNTGVKNTQKAITAFRSARMVGRIATGIRIVRAIVRGAQIARRLGSEQGKVYRGHKHLVTSVIVVPPCEKREQDTAEKDSRLWFQRKWRLFSASGDRTVIMWDIVGRDIEEMQPPKTLVATVNEAAGADVELAL</sequence>